<sequence length="492" mass="54984">MFDAAVLAPNGKHYFFAGSVYWRFDAAKGAVDDGYPLAISNWTGVPNNLDAAYRMRGGYNFDKIYFLKGRRVWRYDFPDGKVDAGYPKPIHHELKGFWDDGIDAAVDFGDYLRYVFRHNTVRQLDNDGGLKRETNPIHEQFPGVPGDLNAVVTAMNGRKSSFQFFQRDLTSTPPKPVVPADETAMMMTDIQSAGTNAVVLGKTYPGFRNRLTATQEQAVSRFAADRRPSKFPMLDRAKVAGQLRDRLSDPRAVHQINSAFCGPASIVYWLAKTRPDVYIKIVDELYHLGKFRTFGETITPQSDFLSTSPNLARVGGGQIDEIDWMVMGALRSARGLLTDVEGDGEEKGANAAAMKYWCTEVLGYGHVDFNRCYAVGEHKALEDADVAYNRHSMDGEAYGTQGAAFLAVHSSMLKGAVKKKDEDDGFFRGIGEKIFGNHWVVYEGDYLCDPGTPRNAKDGHFSFKVYSWGQIYHLSLPEEDFRNAMYGSVNAY</sequence>
<dbReference type="RefSeq" id="WP_093992627.1">
    <property type="nucleotide sequence ID" value="NZ_FXZK01000004.1"/>
</dbReference>
<keyword evidence="2" id="KW-1185">Reference proteome</keyword>
<dbReference type="InterPro" id="IPR018487">
    <property type="entry name" value="Hemopexin-like_repeat"/>
</dbReference>
<dbReference type="Proteomes" id="UP000201613">
    <property type="component" value="Unassembled WGS sequence"/>
</dbReference>
<proteinExistence type="predicted"/>
<dbReference type="Gene3D" id="2.110.10.10">
    <property type="entry name" value="Hemopexin-like domain"/>
    <property type="match status" value="2"/>
</dbReference>
<accession>A0A238LGB5</accession>
<dbReference type="InterPro" id="IPR036375">
    <property type="entry name" value="Hemopexin-like_dom_sf"/>
</dbReference>
<organism evidence="1 2">
    <name type="scientific">Flavimaricola marinus</name>
    <dbReference type="NCBI Taxonomy" id="1819565"/>
    <lineage>
        <taxon>Bacteria</taxon>
        <taxon>Pseudomonadati</taxon>
        <taxon>Pseudomonadota</taxon>
        <taxon>Alphaproteobacteria</taxon>
        <taxon>Rhodobacterales</taxon>
        <taxon>Paracoccaceae</taxon>
        <taxon>Flavimaricola</taxon>
    </lineage>
</organism>
<dbReference type="PROSITE" id="PS51642">
    <property type="entry name" value="HEMOPEXIN_2"/>
    <property type="match status" value="2"/>
</dbReference>
<evidence type="ECO:0000313" key="1">
    <source>
        <dbReference type="EMBL" id="SMY08464.1"/>
    </source>
</evidence>
<dbReference type="EMBL" id="FXZK01000004">
    <property type="protein sequence ID" value="SMY08464.1"/>
    <property type="molecule type" value="Genomic_DNA"/>
</dbReference>
<dbReference type="OrthoDB" id="5088636at2"/>
<dbReference type="Pfam" id="PF00045">
    <property type="entry name" value="Hemopexin"/>
    <property type="match status" value="2"/>
</dbReference>
<gene>
    <name evidence="1" type="ORF">LOM8899_02616</name>
</gene>
<evidence type="ECO:0000313" key="2">
    <source>
        <dbReference type="Proteomes" id="UP000201613"/>
    </source>
</evidence>
<dbReference type="SMART" id="SM00120">
    <property type="entry name" value="HX"/>
    <property type="match status" value="3"/>
</dbReference>
<protein>
    <submittedName>
        <fullName evidence="1">Hemopexin</fullName>
    </submittedName>
</protein>
<reference evidence="1 2" key="1">
    <citation type="submission" date="2017-05" db="EMBL/GenBank/DDBJ databases">
        <authorList>
            <person name="Song R."/>
            <person name="Chenine A.L."/>
            <person name="Ruprecht R.M."/>
        </authorList>
    </citation>
    <scope>NUCLEOTIDE SEQUENCE [LARGE SCALE GENOMIC DNA]</scope>
    <source>
        <strain evidence="1 2">CECT 8899</strain>
    </source>
</reference>
<dbReference type="SUPFAM" id="SSF50923">
    <property type="entry name" value="Hemopexin-like domain"/>
    <property type="match status" value="1"/>
</dbReference>
<name>A0A238LGB5_9RHOB</name>
<dbReference type="AlphaFoldDB" id="A0A238LGB5"/>